<evidence type="ECO:0000313" key="1">
    <source>
        <dbReference type="EMBL" id="KAH7860717.1"/>
    </source>
</evidence>
<evidence type="ECO:0000313" key="2">
    <source>
        <dbReference type="Proteomes" id="UP000828048"/>
    </source>
</evidence>
<gene>
    <name evidence="1" type="ORF">Vadar_017147</name>
</gene>
<organism evidence="1 2">
    <name type="scientific">Vaccinium darrowii</name>
    <dbReference type="NCBI Taxonomy" id="229202"/>
    <lineage>
        <taxon>Eukaryota</taxon>
        <taxon>Viridiplantae</taxon>
        <taxon>Streptophyta</taxon>
        <taxon>Embryophyta</taxon>
        <taxon>Tracheophyta</taxon>
        <taxon>Spermatophyta</taxon>
        <taxon>Magnoliopsida</taxon>
        <taxon>eudicotyledons</taxon>
        <taxon>Gunneridae</taxon>
        <taxon>Pentapetalae</taxon>
        <taxon>asterids</taxon>
        <taxon>Ericales</taxon>
        <taxon>Ericaceae</taxon>
        <taxon>Vaccinioideae</taxon>
        <taxon>Vaccinieae</taxon>
        <taxon>Vaccinium</taxon>
    </lineage>
</organism>
<protein>
    <submittedName>
        <fullName evidence="1">Uncharacterized protein</fullName>
    </submittedName>
</protein>
<reference evidence="1 2" key="1">
    <citation type="journal article" date="2021" name="Hortic Res">
        <title>High-quality reference genome and annotation aids understanding of berry development for evergreen blueberry (Vaccinium darrowii).</title>
        <authorList>
            <person name="Yu J."/>
            <person name="Hulse-Kemp A.M."/>
            <person name="Babiker E."/>
            <person name="Staton M."/>
        </authorList>
    </citation>
    <scope>NUCLEOTIDE SEQUENCE [LARGE SCALE GENOMIC DNA]</scope>
    <source>
        <strain evidence="2">cv. NJ 8807/NJ 8810</strain>
        <tissue evidence="1">Young leaf</tissue>
    </source>
</reference>
<sequence length="403" mass="46135">MSEAMRNMSTRRRKDRLTAEEVDERNKKLREDKESKKKSDRVADLKKRGCRCERQLDEKSLKNLKGAIYLDKVRTKGMEFWFREVKGYVHPWVKTFYTNMEVDEVNERITSTVSHRNITVSPDIIAHYLIYTRPERAKITYPRDNIEEEDVVQAAYTDVRVQEGVSSLQPAWRAMNRVLHANLNPRGSETAPGLSELELVYVFMKDDEVIDCAQWIFNQMVEFKKYPKANLSFPYPVMVTKLCEALGGLKITPYIWSTASPGPINAASEARSESHSKQATKKKNPPENLQLIVTDLAGPSAAAPPPRVPKEKGVTIMKLLKSILCRQVEIQEDQERINHKLDYRETQLSEAGESRYEPLVGPWGDRAIGKHRSPPPPSGEDDEAVPRPGEDNDEYFARVFGED</sequence>
<dbReference type="EMBL" id="CM037154">
    <property type="protein sequence ID" value="KAH7860717.1"/>
    <property type="molecule type" value="Genomic_DNA"/>
</dbReference>
<keyword evidence="2" id="KW-1185">Reference proteome</keyword>
<dbReference type="Proteomes" id="UP000828048">
    <property type="component" value="Chromosome 4"/>
</dbReference>
<comment type="caution">
    <text evidence="1">The sequence shown here is derived from an EMBL/GenBank/DDBJ whole genome shotgun (WGS) entry which is preliminary data.</text>
</comment>
<name>A0ACB7Z5V5_9ERIC</name>
<accession>A0ACB7Z5V5</accession>
<proteinExistence type="predicted"/>